<name>A0A844QI50_9HYPH</name>
<dbReference type="InterPro" id="IPR050708">
    <property type="entry name" value="T6SS_VgrG/RHS"/>
</dbReference>
<dbReference type="Proteomes" id="UP000463224">
    <property type="component" value="Unassembled WGS sequence"/>
</dbReference>
<proteinExistence type="predicted"/>
<comment type="caution">
    <text evidence="4">The sequence shown here is derived from an EMBL/GenBank/DDBJ whole genome shotgun (WGS) entry which is preliminary data.</text>
</comment>
<evidence type="ECO:0000313" key="4">
    <source>
        <dbReference type="EMBL" id="MVA97703.1"/>
    </source>
</evidence>
<feature type="region of interest" description="Disordered" evidence="2">
    <location>
        <begin position="193"/>
        <end position="212"/>
    </location>
</feature>
<dbReference type="PANTHER" id="PTHR32305">
    <property type="match status" value="1"/>
</dbReference>
<protein>
    <recommendedName>
        <fullName evidence="3">Teneurin-like YD-shell domain-containing protein</fullName>
    </recommendedName>
</protein>
<evidence type="ECO:0000256" key="2">
    <source>
        <dbReference type="SAM" id="MobiDB-lite"/>
    </source>
</evidence>
<organism evidence="4 5">
    <name type="scientific">Nitratireductor arenosus</name>
    <dbReference type="NCBI Taxonomy" id="2682096"/>
    <lineage>
        <taxon>Bacteria</taxon>
        <taxon>Pseudomonadati</taxon>
        <taxon>Pseudomonadota</taxon>
        <taxon>Alphaproteobacteria</taxon>
        <taxon>Hyphomicrobiales</taxon>
        <taxon>Phyllobacteriaceae</taxon>
        <taxon>Nitratireductor</taxon>
    </lineage>
</organism>
<evidence type="ECO:0000256" key="1">
    <source>
        <dbReference type="ARBA" id="ARBA00022737"/>
    </source>
</evidence>
<keyword evidence="5" id="KW-1185">Reference proteome</keyword>
<evidence type="ECO:0000313" key="5">
    <source>
        <dbReference type="Proteomes" id="UP000463224"/>
    </source>
</evidence>
<feature type="compositionally biased region" description="Basic and acidic residues" evidence="2">
    <location>
        <begin position="198"/>
        <end position="212"/>
    </location>
</feature>
<feature type="domain" description="Teneurin-like YD-shell" evidence="3">
    <location>
        <begin position="9"/>
        <end position="106"/>
    </location>
</feature>
<sequence>MDLKVVGSTKYFLHRDHLATVRIVTDAAGAVVEQTGYAAFGERLNTGFQTQKGFIGERHDPETGLIYLNARYMDPVFGRFISPDDWDPTMEGVGTNRYAYAGNDPVNKSDPNGHNFEPDGTDYGGNDEDGDGIPDVAPSGHGVGGRTAANPGPNFGVEAHPSEAKQNKSLHGKSYHVDQLSLLGSQYAAAPSAVTAENEARQQQHAKEAQLD</sequence>
<accession>A0A844QI50</accession>
<dbReference type="Gene3D" id="2.180.10.10">
    <property type="entry name" value="RHS repeat-associated core"/>
    <property type="match status" value="1"/>
</dbReference>
<feature type="region of interest" description="Disordered" evidence="2">
    <location>
        <begin position="102"/>
        <end position="173"/>
    </location>
</feature>
<dbReference type="InterPro" id="IPR056823">
    <property type="entry name" value="TEN-like_YD-shell"/>
</dbReference>
<reference evidence="4 5" key="1">
    <citation type="submission" date="2019-12" db="EMBL/GenBank/DDBJ databases">
        <title>Nitratireductor arenosus sp. nov., Isolated from sea sand, Jeju island, South Korea.</title>
        <authorList>
            <person name="Kim W."/>
        </authorList>
    </citation>
    <scope>NUCLEOTIDE SEQUENCE [LARGE SCALE GENOMIC DNA]</scope>
    <source>
        <strain evidence="4 5">CAU 1489</strain>
    </source>
</reference>
<gene>
    <name evidence="4" type="ORF">GN330_10655</name>
</gene>
<dbReference type="InterPro" id="IPR022385">
    <property type="entry name" value="Rhs_assc_core"/>
</dbReference>
<keyword evidence="1" id="KW-0677">Repeat</keyword>
<dbReference type="NCBIfam" id="TIGR03696">
    <property type="entry name" value="Rhs_assc_core"/>
    <property type="match status" value="1"/>
</dbReference>
<dbReference type="PANTHER" id="PTHR32305:SF17">
    <property type="entry name" value="TRNA NUCLEASE WAPA"/>
    <property type="match status" value="1"/>
</dbReference>
<dbReference type="AlphaFoldDB" id="A0A844QI50"/>
<dbReference type="EMBL" id="WPHG01000002">
    <property type="protein sequence ID" value="MVA97703.1"/>
    <property type="molecule type" value="Genomic_DNA"/>
</dbReference>
<evidence type="ECO:0000259" key="3">
    <source>
        <dbReference type="Pfam" id="PF25023"/>
    </source>
</evidence>
<dbReference type="Pfam" id="PF25023">
    <property type="entry name" value="TEN_YD-shell"/>
    <property type="match status" value="1"/>
</dbReference>